<dbReference type="Proteomes" id="UP000360750">
    <property type="component" value="Unassembled WGS sequence"/>
</dbReference>
<dbReference type="AlphaFoldDB" id="A0ABD7V406"/>
<evidence type="ECO:0000313" key="3">
    <source>
        <dbReference type="Proteomes" id="UP000360750"/>
    </source>
</evidence>
<reference evidence="2 3" key="1">
    <citation type="submission" date="2019-02" db="EMBL/GenBank/DDBJ databases">
        <authorList>
            <consortium name="Pathogen Informatics"/>
        </authorList>
    </citation>
    <scope>NUCLEOTIDE SEQUENCE [LARGE SCALE GENOMIC DNA]</scope>
    <source>
        <strain evidence="2 3">3012STDY6756503</strain>
    </source>
</reference>
<feature type="signal peptide" evidence="1">
    <location>
        <begin position="1"/>
        <end position="29"/>
    </location>
</feature>
<evidence type="ECO:0000313" key="2">
    <source>
        <dbReference type="EMBL" id="VFA89057.1"/>
    </source>
</evidence>
<accession>A0ABD7V406</accession>
<dbReference type="EMBL" id="CAACYD010000006">
    <property type="protein sequence ID" value="VFA89057.1"/>
    <property type="molecule type" value="Genomic_DNA"/>
</dbReference>
<gene>
    <name evidence="2" type="ORF">NCTC8139_02616</name>
</gene>
<feature type="chain" id="PRO_5044749293" description="Lipoprotein" evidence="1">
    <location>
        <begin position="30"/>
        <end position="139"/>
    </location>
</feature>
<organism evidence="2 3">
    <name type="scientific">Gordonia paraffinivorans</name>
    <dbReference type="NCBI Taxonomy" id="175628"/>
    <lineage>
        <taxon>Bacteria</taxon>
        <taxon>Bacillati</taxon>
        <taxon>Actinomycetota</taxon>
        <taxon>Actinomycetes</taxon>
        <taxon>Mycobacteriales</taxon>
        <taxon>Gordoniaceae</taxon>
        <taxon>Gordonia</taxon>
    </lineage>
</organism>
<comment type="caution">
    <text evidence="2">The sequence shown here is derived from an EMBL/GenBank/DDBJ whole genome shotgun (WGS) entry which is preliminary data.</text>
</comment>
<proteinExistence type="predicted"/>
<evidence type="ECO:0000256" key="1">
    <source>
        <dbReference type="SAM" id="SignalP"/>
    </source>
</evidence>
<sequence length="139" mass="14684">MRRNSFRILVVAAFAAVVALFGTAGPASAAPAPTPVVTVVGGCDGSKQVQPRTLSSIFCADAGIIVKDIRWLAWTDAVAVGYGTEHRNLCIPNCAAGKYAVYPVGVYLFAPKKGAFTQVSLYSSVVKPPETYQLTGYVR</sequence>
<protein>
    <recommendedName>
        <fullName evidence="4">Lipoprotein</fullName>
    </recommendedName>
</protein>
<dbReference type="GeneID" id="60750610"/>
<dbReference type="RefSeq" id="WP_131734501.1">
    <property type="nucleotide sequence ID" value="NZ_CAACYD010000006.1"/>
</dbReference>
<evidence type="ECO:0008006" key="4">
    <source>
        <dbReference type="Google" id="ProtNLM"/>
    </source>
</evidence>
<name>A0ABD7V406_9ACTN</name>
<keyword evidence="1" id="KW-0732">Signal</keyword>